<name>U5LIH4_9BACI</name>
<dbReference type="InterPro" id="IPR013691">
    <property type="entry name" value="MeTrfase_14"/>
</dbReference>
<dbReference type="RefSeq" id="WP_022544477.1">
    <property type="nucleotide sequence ID" value="NC_022524.1"/>
</dbReference>
<dbReference type="KEGG" id="bif:N288_23260"/>
<dbReference type="PATRIC" id="fig|1367477.3.peg.4639"/>
<reference evidence="2 3" key="1">
    <citation type="submission" date="2013-07" db="EMBL/GenBank/DDBJ databases">
        <title>Complete genome sequence of Bacillus infantis NRRL B-14911 that has potential to induce cardiac disease by antigenic mimicry.</title>
        <authorList>
            <person name="Massilamany C."/>
            <person name="Smith T.P.L."/>
            <person name="Loy J.D."/>
            <person name="Barletta R."/>
            <person name="Reddy J."/>
        </authorList>
    </citation>
    <scope>NUCLEOTIDE SEQUENCE [LARGE SCALE GENOMIC DNA]</scope>
    <source>
        <strain evidence="2 3">NRRL B-14911</strain>
    </source>
</reference>
<dbReference type="Pfam" id="PF08484">
    <property type="entry name" value="Methyltransf_14"/>
    <property type="match status" value="1"/>
</dbReference>
<feature type="domain" description="C-methyltransferase" evidence="1">
    <location>
        <begin position="100"/>
        <end position="203"/>
    </location>
</feature>
<proteinExistence type="predicted"/>
<gene>
    <name evidence="2" type="ORF">N288_23260</name>
</gene>
<dbReference type="STRING" id="1367477.N288_23260"/>
<evidence type="ECO:0000259" key="1">
    <source>
        <dbReference type="Pfam" id="PF08484"/>
    </source>
</evidence>
<protein>
    <recommendedName>
        <fullName evidence="1">C-methyltransferase domain-containing protein</fullName>
    </recommendedName>
</protein>
<dbReference type="Gene3D" id="3.40.50.720">
    <property type="entry name" value="NAD(P)-binding Rossmann-like Domain"/>
    <property type="match status" value="1"/>
</dbReference>
<accession>U5LIH4</accession>
<dbReference type="SUPFAM" id="SSF46785">
    <property type="entry name" value="Winged helix' DNA-binding domain"/>
    <property type="match status" value="1"/>
</dbReference>
<dbReference type="InterPro" id="IPR036388">
    <property type="entry name" value="WH-like_DNA-bd_sf"/>
</dbReference>
<dbReference type="Gene3D" id="1.10.10.10">
    <property type="entry name" value="Winged helix-like DNA-binding domain superfamily/Winged helix DNA-binding domain"/>
    <property type="match status" value="1"/>
</dbReference>
<dbReference type="Pfam" id="PF13412">
    <property type="entry name" value="HTH_24"/>
    <property type="match status" value="1"/>
</dbReference>
<keyword evidence="3" id="KW-1185">Reference proteome</keyword>
<sequence>MNLTIDISFLNPTSVLKELKILEAIEDNEKLTQKELSSLINVAPSMINQYLGDMENRGLLTRRYISIKNVTYHISKEGIDRKNYLLMSYLYELIKYYNFAKQNIESFFKKIEEKKLQSILLYGAGEVAETLITIKETRKDSNFKILAILDDDSQKHGKDILGCEIISPSRIFEYTADALIITSMAFEDKIKARLSELNYPEEKLINVLASNGILDSH</sequence>
<dbReference type="Proteomes" id="UP000017805">
    <property type="component" value="Chromosome"/>
</dbReference>
<dbReference type="AlphaFoldDB" id="U5LIH4"/>
<evidence type="ECO:0000313" key="3">
    <source>
        <dbReference type="Proteomes" id="UP000017805"/>
    </source>
</evidence>
<evidence type="ECO:0000313" key="2">
    <source>
        <dbReference type="EMBL" id="AGX06491.1"/>
    </source>
</evidence>
<dbReference type="InterPro" id="IPR036390">
    <property type="entry name" value="WH_DNA-bd_sf"/>
</dbReference>
<organism evidence="2 3">
    <name type="scientific">Bacillus infantis NRRL B-14911</name>
    <dbReference type="NCBI Taxonomy" id="1367477"/>
    <lineage>
        <taxon>Bacteria</taxon>
        <taxon>Bacillati</taxon>
        <taxon>Bacillota</taxon>
        <taxon>Bacilli</taxon>
        <taxon>Bacillales</taxon>
        <taxon>Bacillaceae</taxon>
        <taxon>Bacillus</taxon>
    </lineage>
</organism>
<dbReference type="EMBL" id="CP006643">
    <property type="protein sequence ID" value="AGX06491.1"/>
    <property type="molecule type" value="Genomic_DNA"/>
</dbReference>
<dbReference type="HOGENOM" id="CLU_110169_0_0_9"/>